<gene>
    <name evidence="2" type="ORF">THAOC_08076</name>
</gene>
<protein>
    <submittedName>
        <fullName evidence="2">Uncharacterized protein</fullName>
    </submittedName>
</protein>
<sequence>MVVPKPKPCLACDLMAWAGSEALGPTYSIHQDFALSRLLATPSDALLLLSTPYPRYRHAARDEKTRLAEDYTTLPNSTMTAHPDDVTGSTLGKPVGTIPKRSSRKGVVGKIPKHDKDGPVKISTSTKTLTYVADVRNIETGPISGEETVEAWVLENEYLSIKGVLLGGNLMGFEDKVAKKEYLWLNKEGAVGYAANSNAFPLTRGLFLHGGIRMAAVTAEHGLYYDTEWDLDFEINSSDKEASLIFSIQDTQEARDQLSDLLSGGAFASWRWKNGEQEERMTNYPVTDAIFKFKATLVAGEKFLRIECLVENTRGEPIQAEAWLPQTWPITEKSQIISHQEKRRIKGFNGAYNTDNWVMQEMTDNKFSGVLDMGLDPDRKLAQYNGSSPYTTKGKEGPKDGWVIPFPLSVKGPDEWMKKTLAPAEWAKMDLNYPLQWPSSAGGILYDYPFMDGNYHAVSFGEEDGRGIAYVSAEGSENSPRFTKMWSWGNKKFYDREEALKKDPPLAAGRPKTEYYELWPSAFNSAFFELYQFPPGKSSWTARFVPITGGLDPEKKQHELREVVDEAVKEAVRSL</sequence>
<evidence type="ECO:0000256" key="1">
    <source>
        <dbReference type="SAM" id="MobiDB-lite"/>
    </source>
</evidence>
<dbReference type="EMBL" id="AGNL01008376">
    <property type="protein sequence ID" value="EJK70551.1"/>
    <property type="molecule type" value="Genomic_DNA"/>
</dbReference>
<organism evidence="2 3">
    <name type="scientific">Thalassiosira oceanica</name>
    <name type="common">Marine diatom</name>
    <dbReference type="NCBI Taxonomy" id="159749"/>
    <lineage>
        <taxon>Eukaryota</taxon>
        <taxon>Sar</taxon>
        <taxon>Stramenopiles</taxon>
        <taxon>Ochrophyta</taxon>
        <taxon>Bacillariophyta</taxon>
        <taxon>Coscinodiscophyceae</taxon>
        <taxon>Thalassiosirophycidae</taxon>
        <taxon>Thalassiosirales</taxon>
        <taxon>Thalassiosiraceae</taxon>
        <taxon>Thalassiosira</taxon>
    </lineage>
</organism>
<proteinExistence type="predicted"/>
<feature type="region of interest" description="Disordered" evidence="1">
    <location>
        <begin position="75"/>
        <end position="119"/>
    </location>
</feature>
<reference evidence="2 3" key="1">
    <citation type="journal article" date="2012" name="Genome Biol.">
        <title>Genome and low-iron response of an oceanic diatom adapted to chronic iron limitation.</title>
        <authorList>
            <person name="Lommer M."/>
            <person name="Specht M."/>
            <person name="Roy A.S."/>
            <person name="Kraemer L."/>
            <person name="Andreson R."/>
            <person name="Gutowska M.A."/>
            <person name="Wolf J."/>
            <person name="Bergner S.V."/>
            <person name="Schilhabel M.B."/>
            <person name="Klostermeier U.C."/>
            <person name="Beiko R.G."/>
            <person name="Rosenstiel P."/>
            <person name="Hippler M."/>
            <person name="Laroche J."/>
        </authorList>
    </citation>
    <scope>NUCLEOTIDE SEQUENCE [LARGE SCALE GENOMIC DNA]</scope>
    <source>
        <strain evidence="2 3">CCMP1005</strain>
    </source>
</reference>
<keyword evidence="3" id="KW-1185">Reference proteome</keyword>
<dbReference type="AlphaFoldDB" id="K0TAS8"/>
<dbReference type="GO" id="GO:0030246">
    <property type="term" value="F:carbohydrate binding"/>
    <property type="evidence" value="ECO:0007669"/>
    <property type="project" value="InterPro"/>
</dbReference>
<dbReference type="OrthoDB" id="39045at2759"/>
<dbReference type="InterPro" id="IPR014718">
    <property type="entry name" value="GH-type_carb-bd"/>
</dbReference>
<comment type="caution">
    <text evidence="2">The sequence shown here is derived from an EMBL/GenBank/DDBJ whole genome shotgun (WGS) entry which is preliminary data.</text>
</comment>
<name>K0TAS8_THAOC</name>
<evidence type="ECO:0000313" key="3">
    <source>
        <dbReference type="Proteomes" id="UP000266841"/>
    </source>
</evidence>
<evidence type="ECO:0000313" key="2">
    <source>
        <dbReference type="EMBL" id="EJK70551.1"/>
    </source>
</evidence>
<dbReference type="Gene3D" id="2.70.98.10">
    <property type="match status" value="1"/>
</dbReference>
<dbReference type="Proteomes" id="UP000266841">
    <property type="component" value="Unassembled WGS sequence"/>
</dbReference>
<accession>K0TAS8</accession>